<keyword evidence="2" id="KW-1133">Transmembrane helix</keyword>
<evidence type="ECO:0000313" key="3">
    <source>
        <dbReference type="EMBL" id="MBR9971336.1"/>
    </source>
</evidence>
<dbReference type="Proteomes" id="UP000680714">
    <property type="component" value="Unassembled WGS sequence"/>
</dbReference>
<evidence type="ECO:0000256" key="2">
    <source>
        <dbReference type="SAM" id="Phobius"/>
    </source>
</evidence>
<keyword evidence="2" id="KW-0472">Membrane</keyword>
<feature type="region of interest" description="Disordered" evidence="1">
    <location>
        <begin position="1"/>
        <end position="20"/>
    </location>
</feature>
<organism evidence="3 4">
    <name type="scientific">Magnetospirillum sulfuroxidans</name>
    <dbReference type="NCBI Taxonomy" id="611300"/>
    <lineage>
        <taxon>Bacteria</taxon>
        <taxon>Pseudomonadati</taxon>
        <taxon>Pseudomonadota</taxon>
        <taxon>Alphaproteobacteria</taxon>
        <taxon>Rhodospirillales</taxon>
        <taxon>Rhodospirillaceae</taxon>
        <taxon>Magnetospirillum</taxon>
    </lineage>
</organism>
<keyword evidence="4" id="KW-1185">Reference proteome</keyword>
<comment type="caution">
    <text evidence="3">The sequence shown here is derived from an EMBL/GenBank/DDBJ whole genome shotgun (WGS) entry which is preliminary data.</text>
</comment>
<feature type="region of interest" description="Disordered" evidence="1">
    <location>
        <begin position="53"/>
        <end position="135"/>
    </location>
</feature>
<feature type="compositionally biased region" description="Basic and acidic residues" evidence="1">
    <location>
        <begin position="124"/>
        <end position="135"/>
    </location>
</feature>
<dbReference type="EMBL" id="JAGTUF010000004">
    <property type="protein sequence ID" value="MBR9971336.1"/>
    <property type="molecule type" value="Genomic_DNA"/>
</dbReference>
<evidence type="ECO:0000313" key="4">
    <source>
        <dbReference type="Proteomes" id="UP000680714"/>
    </source>
</evidence>
<feature type="transmembrane region" description="Helical" evidence="2">
    <location>
        <begin position="22"/>
        <end position="42"/>
    </location>
</feature>
<protein>
    <recommendedName>
        <fullName evidence="5">Periplasmic protein TonB</fullName>
    </recommendedName>
</protein>
<keyword evidence="2" id="KW-0812">Transmembrane</keyword>
<accession>A0ABS5IA78</accession>
<proteinExistence type="predicted"/>
<feature type="compositionally biased region" description="Low complexity" evidence="1">
    <location>
        <begin position="69"/>
        <end position="90"/>
    </location>
</feature>
<sequence length="243" mass="26487">MTTTPDRALQTRVQSPPPRTRHLAPVLSVLLHLLLALAWMGFPLPDLPDPEPQAMTVDIVPPPPPPAASAPSKQQSAPAAKAGPDGKPIPQLAEGELAEKSTPVSETQSPKPAQPNPVAAVPAAKEKKPAPVNQNERDWVLSRVLRHWKPPSGLSAYDKADISLKVKVLADGHFSDIYDARRPWNPVEVFDGYQSLPPGAIQRRIIDAIYGAIRKSQPLALPPGLREKAPFDLRLDFRFKDAR</sequence>
<dbReference type="RefSeq" id="WP_211547016.1">
    <property type="nucleotide sequence ID" value="NZ_JAGTUF010000004.1"/>
</dbReference>
<name>A0ABS5IA78_9PROT</name>
<evidence type="ECO:0008006" key="5">
    <source>
        <dbReference type="Google" id="ProtNLM"/>
    </source>
</evidence>
<gene>
    <name evidence="3" type="ORF">KEC16_06395</name>
</gene>
<reference evidence="3 4" key="1">
    <citation type="submission" date="2021-04" db="EMBL/GenBank/DDBJ databases">
        <title>Magnetospirillum sulfuroxidans sp. nov., a facultative chemolithoautotrophic sulfur-oxidizing alphaproteobacterium isolated from freshwater sediment and proposals for Paramagetospirillum gen. nov., and Magnetospirillaceae fam. nov.</title>
        <authorList>
            <person name="Koziaeva V."/>
            <person name="Geelhoed J.S."/>
            <person name="Sorokin D.Y."/>
            <person name="Grouzdev D.S."/>
        </authorList>
    </citation>
    <scope>NUCLEOTIDE SEQUENCE [LARGE SCALE GENOMIC DNA]</scope>
    <source>
        <strain evidence="3 4">J10</strain>
    </source>
</reference>
<dbReference type="Gene3D" id="3.30.1150.10">
    <property type="match status" value="1"/>
</dbReference>
<evidence type="ECO:0000256" key="1">
    <source>
        <dbReference type="SAM" id="MobiDB-lite"/>
    </source>
</evidence>